<dbReference type="GO" id="GO:0030246">
    <property type="term" value="F:carbohydrate binding"/>
    <property type="evidence" value="ECO:0007669"/>
    <property type="project" value="UniProtKB-KW"/>
</dbReference>
<reference evidence="5 6" key="1">
    <citation type="journal article" date="2019" name="Genome Biol. Evol.">
        <title>Insights into the evolution of the New World diploid cottons (Gossypium, subgenus Houzingenia) based on genome sequencing.</title>
        <authorList>
            <person name="Grover C.E."/>
            <person name="Arick M.A. 2nd"/>
            <person name="Thrash A."/>
            <person name="Conover J.L."/>
            <person name="Sanders W.S."/>
            <person name="Peterson D.G."/>
            <person name="Frelichowski J.E."/>
            <person name="Scheffler J.A."/>
            <person name="Scheffler B.E."/>
            <person name="Wendel J.F."/>
        </authorList>
    </citation>
    <scope>NUCLEOTIDE SEQUENCE [LARGE SCALE GENOMIC DNA]</scope>
    <source>
        <strain evidence="5">5</strain>
        <tissue evidence="5">Leaf</tissue>
    </source>
</reference>
<keyword evidence="3" id="KW-0812">Transmembrane</keyword>
<evidence type="ECO:0000313" key="5">
    <source>
        <dbReference type="EMBL" id="MBA0756713.1"/>
    </source>
</evidence>
<protein>
    <recommendedName>
        <fullName evidence="4">Legume lectin domain-containing protein</fullName>
    </recommendedName>
</protein>
<feature type="domain" description="Legume lectin" evidence="4">
    <location>
        <begin position="48"/>
        <end position="213"/>
    </location>
</feature>
<feature type="non-terminal residue" evidence="5">
    <location>
        <position position="367"/>
    </location>
</feature>
<evidence type="ECO:0000256" key="2">
    <source>
        <dbReference type="ARBA" id="ARBA00022734"/>
    </source>
</evidence>
<keyword evidence="3" id="KW-0472">Membrane</keyword>
<dbReference type="PROSITE" id="PS00307">
    <property type="entry name" value="LECTIN_LEGUME_BETA"/>
    <property type="match status" value="1"/>
</dbReference>
<proteinExistence type="inferred from homology"/>
<organism evidence="5 6">
    <name type="scientific">Gossypium gossypioides</name>
    <name type="common">Mexican cotton</name>
    <name type="synonym">Selera gossypioides</name>
    <dbReference type="NCBI Taxonomy" id="34282"/>
    <lineage>
        <taxon>Eukaryota</taxon>
        <taxon>Viridiplantae</taxon>
        <taxon>Streptophyta</taxon>
        <taxon>Embryophyta</taxon>
        <taxon>Tracheophyta</taxon>
        <taxon>Spermatophyta</taxon>
        <taxon>Magnoliopsida</taxon>
        <taxon>eudicotyledons</taxon>
        <taxon>Gunneridae</taxon>
        <taxon>Pentapetalae</taxon>
        <taxon>rosids</taxon>
        <taxon>malvids</taxon>
        <taxon>Malvales</taxon>
        <taxon>Malvaceae</taxon>
        <taxon>Malvoideae</taxon>
        <taxon>Gossypium</taxon>
    </lineage>
</organism>
<evidence type="ECO:0000256" key="1">
    <source>
        <dbReference type="ARBA" id="ARBA00007606"/>
    </source>
</evidence>
<dbReference type="InterPro" id="IPR001220">
    <property type="entry name" value="Legume_lectin_dom"/>
</dbReference>
<dbReference type="InterPro" id="IPR019825">
    <property type="entry name" value="Lectin_legB_Mn/Ca_BS"/>
</dbReference>
<evidence type="ECO:0000313" key="6">
    <source>
        <dbReference type="Proteomes" id="UP000593579"/>
    </source>
</evidence>
<comment type="caution">
    <text evidence="5">The sequence shown here is derived from an EMBL/GenBank/DDBJ whole genome shotgun (WGS) entry which is preliminary data.</text>
</comment>
<feature type="domain" description="Legume lectin" evidence="4">
    <location>
        <begin position="219"/>
        <end position="272"/>
    </location>
</feature>
<feature type="transmembrane region" description="Helical" evidence="3">
    <location>
        <begin position="292"/>
        <end position="317"/>
    </location>
</feature>
<accession>A0A7J9D7J9</accession>
<dbReference type="InterPro" id="IPR000985">
    <property type="entry name" value="Lectin_LegA_CS"/>
</dbReference>
<dbReference type="Pfam" id="PF00139">
    <property type="entry name" value="Lectin_legB"/>
    <property type="match status" value="2"/>
</dbReference>
<dbReference type="OrthoDB" id="984003at2759"/>
<comment type="similarity">
    <text evidence="1">Belongs to the leguminous lectin family.</text>
</comment>
<dbReference type="PANTHER" id="PTHR32401">
    <property type="entry name" value="CONCANAVALIN A-LIKE LECTIN FAMILY PROTEIN"/>
    <property type="match status" value="1"/>
</dbReference>
<evidence type="ECO:0000259" key="4">
    <source>
        <dbReference type="Pfam" id="PF00139"/>
    </source>
</evidence>
<gene>
    <name evidence="5" type="ORF">Gogos_005517</name>
</gene>
<keyword evidence="6" id="KW-1185">Reference proteome</keyword>
<dbReference type="EMBL" id="JABEZY010306967">
    <property type="protein sequence ID" value="MBA0756713.1"/>
    <property type="molecule type" value="Genomic_DNA"/>
</dbReference>
<dbReference type="InterPro" id="IPR050258">
    <property type="entry name" value="Leguminous_Lectin"/>
</dbReference>
<keyword evidence="2" id="KW-0430">Lectin</keyword>
<evidence type="ECO:0000256" key="3">
    <source>
        <dbReference type="SAM" id="Phobius"/>
    </source>
</evidence>
<dbReference type="PANTHER" id="PTHR32401:SF49">
    <property type="entry name" value="OS10G0129200 PROTEIN"/>
    <property type="match status" value="1"/>
</dbReference>
<dbReference type="Proteomes" id="UP000593579">
    <property type="component" value="Unassembled WGS sequence"/>
</dbReference>
<dbReference type="CDD" id="cd06899">
    <property type="entry name" value="lectin_legume_LecRK_Arcelin_ConA"/>
    <property type="match status" value="1"/>
</dbReference>
<name>A0A7J9D7J9_GOSGO</name>
<dbReference type="AlphaFoldDB" id="A0A7J9D7J9"/>
<keyword evidence="3" id="KW-1133">Transmembrane helix</keyword>
<dbReference type="PROSITE" id="PS00308">
    <property type="entry name" value="LECTIN_LEGUME_ALPHA"/>
    <property type="match status" value="1"/>
</dbReference>
<dbReference type="SUPFAM" id="SSF49899">
    <property type="entry name" value="Concanavalin A-like lectins/glucanases"/>
    <property type="match status" value="1"/>
</dbReference>
<sequence>MKKAQKAENMYLKSRKPEFLFISLFLYTLPMGLLVPFTMAASIDDGNINFSLPGFKPNMRDIVFEADTTASGGQIQLTTNQIHKPLNSSIGRATYYQPMHLWDNSSGNLRLADFTTHFSFSIDSLNESSGYRGDGLAFFLAPDGSKIPPHSGGGCLGLQNCHSDANSKFVAVEFDTYPNPWDLRSDHVAIDLNSVKASFSPVEWLWSDIENGGKDFNRLNSSALSAILDLSQYLPEWVTFGFSGATGSSIELHTIYSWNFSSNLQVSMNKTINPANVPPIPPFDPRRKKETWLRVVLAIVGCISTLLLVLSLVWFFCRRRKYRRMREDGTISFNVDVEMVTAPRKFSYKELRLATNNFADEGLLGEG</sequence>
<dbReference type="Gene3D" id="2.60.120.200">
    <property type="match status" value="1"/>
</dbReference>
<dbReference type="InterPro" id="IPR013320">
    <property type="entry name" value="ConA-like_dom_sf"/>
</dbReference>